<feature type="region of interest" description="Disordered" evidence="1">
    <location>
        <begin position="33"/>
        <end position="53"/>
    </location>
</feature>
<keyword evidence="2" id="KW-0732">Signal</keyword>
<dbReference type="RefSeq" id="WP_091106873.1">
    <property type="nucleotide sequence ID" value="NZ_FMHZ01000002.1"/>
</dbReference>
<keyword evidence="3" id="KW-0456">Lyase</keyword>
<feature type="signal peptide" evidence="2">
    <location>
        <begin position="1"/>
        <end position="36"/>
    </location>
</feature>
<dbReference type="InterPro" id="IPR008979">
    <property type="entry name" value="Galactose-bd-like_sf"/>
</dbReference>
<proteinExistence type="predicted"/>
<keyword evidence="4" id="KW-1185">Reference proteome</keyword>
<evidence type="ECO:0000313" key="4">
    <source>
        <dbReference type="Proteomes" id="UP000199001"/>
    </source>
</evidence>
<gene>
    <name evidence="3" type="ORF">GA0070606_6312</name>
</gene>
<dbReference type="GO" id="GO:0005975">
    <property type="term" value="P:carbohydrate metabolic process"/>
    <property type="evidence" value="ECO:0007669"/>
    <property type="project" value="UniProtKB-ARBA"/>
</dbReference>
<sequence length="322" mass="33940">MRQKPPSAVTRRAALGLTAALAGSTALVGTATAAHAEDGSPAGDVAGPAPKPVHGLRATGELGRIRLSWAGEAFHPLVDHYAVYAGRSSGFAVGPQTLLGKTVYSYFRHERLGGRRQDWHYRVVTVDAAGNRSEPSAEVLGSSLDSVTVTGQPVATLGEFDQRSLEFALAPNASSQFLTRFPNGVDVTHGVHGTADWSYIHPGPADSWAGRREHRFTFRFTLDTPPAAGLWLAIWLIDTHASLPGTVALGLNGAPVREVALEGGATRGSLEGDATLPDSPLKPSYVEVALPAATLVAGTNVLTIDKTVGSWHVYDALGVFRR</sequence>
<dbReference type="Proteomes" id="UP000199001">
    <property type="component" value="Unassembled WGS sequence"/>
</dbReference>
<protein>
    <submittedName>
        <fullName evidence="3">Polysaccharide lyase family 4, domain III</fullName>
    </submittedName>
</protein>
<reference evidence="4" key="1">
    <citation type="submission" date="2016-06" db="EMBL/GenBank/DDBJ databases">
        <authorList>
            <person name="Varghese N."/>
            <person name="Submissions Spin"/>
        </authorList>
    </citation>
    <scope>NUCLEOTIDE SEQUENCE [LARGE SCALE GENOMIC DNA]</scope>
    <source>
        <strain evidence="4">DSM 43903</strain>
    </source>
</reference>
<feature type="chain" id="PRO_5008749389" evidence="2">
    <location>
        <begin position="37"/>
        <end position="322"/>
    </location>
</feature>
<dbReference type="OrthoDB" id="2518538at2"/>
<dbReference type="AlphaFoldDB" id="A0A1C6W2T8"/>
<dbReference type="Gene3D" id="2.60.40.10">
    <property type="entry name" value="Immunoglobulins"/>
    <property type="match status" value="1"/>
</dbReference>
<dbReference type="GO" id="GO:0016829">
    <property type="term" value="F:lyase activity"/>
    <property type="evidence" value="ECO:0007669"/>
    <property type="project" value="UniProtKB-KW"/>
</dbReference>
<dbReference type="InterPro" id="IPR006311">
    <property type="entry name" value="TAT_signal"/>
</dbReference>
<evidence type="ECO:0000256" key="1">
    <source>
        <dbReference type="SAM" id="MobiDB-lite"/>
    </source>
</evidence>
<accession>A0A1C6W2T8</accession>
<dbReference type="EMBL" id="FMHZ01000002">
    <property type="protein sequence ID" value="SCL72826.1"/>
    <property type="molecule type" value="Genomic_DNA"/>
</dbReference>
<name>A0A1C6W2T8_9ACTN</name>
<dbReference type="InterPro" id="IPR013783">
    <property type="entry name" value="Ig-like_fold"/>
</dbReference>
<dbReference type="STRING" id="47855.GA0070606_6312"/>
<evidence type="ECO:0000313" key="3">
    <source>
        <dbReference type="EMBL" id="SCL72826.1"/>
    </source>
</evidence>
<evidence type="ECO:0000256" key="2">
    <source>
        <dbReference type="SAM" id="SignalP"/>
    </source>
</evidence>
<organism evidence="3 4">
    <name type="scientific">Micromonospora citrea</name>
    <dbReference type="NCBI Taxonomy" id="47855"/>
    <lineage>
        <taxon>Bacteria</taxon>
        <taxon>Bacillati</taxon>
        <taxon>Actinomycetota</taxon>
        <taxon>Actinomycetes</taxon>
        <taxon>Micromonosporales</taxon>
        <taxon>Micromonosporaceae</taxon>
        <taxon>Micromonospora</taxon>
    </lineage>
</organism>
<dbReference type="PROSITE" id="PS51318">
    <property type="entry name" value="TAT"/>
    <property type="match status" value="1"/>
</dbReference>
<dbReference type="SUPFAM" id="SSF49785">
    <property type="entry name" value="Galactose-binding domain-like"/>
    <property type="match status" value="1"/>
</dbReference>